<dbReference type="AlphaFoldDB" id="A0A512JNZ5"/>
<reference evidence="1 2" key="1">
    <citation type="submission" date="2019-07" db="EMBL/GenBank/DDBJ databases">
        <title>Whole genome shotgun sequence of Methylobacterium gnaphalii NBRC 107716.</title>
        <authorList>
            <person name="Hosoyama A."/>
            <person name="Uohara A."/>
            <person name="Ohji S."/>
            <person name="Ichikawa N."/>
        </authorList>
    </citation>
    <scope>NUCLEOTIDE SEQUENCE [LARGE SCALE GENOMIC DNA]</scope>
    <source>
        <strain evidence="1 2">NBRC 107716</strain>
    </source>
</reference>
<keyword evidence="2" id="KW-1185">Reference proteome</keyword>
<gene>
    <name evidence="1" type="ORF">MGN01_35210</name>
</gene>
<accession>A0A512JNZ5</accession>
<evidence type="ECO:0000313" key="1">
    <source>
        <dbReference type="EMBL" id="GEP11676.1"/>
    </source>
</evidence>
<dbReference type="Proteomes" id="UP000321750">
    <property type="component" value="Unassembled WGS sequence"/>
</dbReference>
<dbReference type="EMBL" id="BJZV01000022">
    <property type="protein sequence ID" value="GEP11676.1"/>
    <property type="molecule type" value="Genomic_DNA"/>
</dbReference>
<comment type="caution">
    <text evidence="1">The sequence shown here is derived from an EMBL/GenBank/DDBJ whole genome shotgun (WGS) entry which is preliminary data.</text>
</comment>
<evidence type="ECO:0000313" key="2">
    <source>
        <dbReference type="Proteomes" id="UP000321750"/>
    </source>
</evidence>
<dbReference type="RefSeq" id="WP_147048094.1">
    <property type="nucleotide sequence ID" value="NZ_BJZV01000022.1"/>
</dbReference>
<organism evidence="1 2">
    <name type="scientific">Methylobacterium gnaphalii</name>
    <dbReference type="NCBI Taxonomy" id="1010610"/>
    <lineage>
        <taxon>Bacteria</taxon>
        <taxon>Pseudomonadati</taxon>
        <taxon>Pseudomonadota</taxon>
        <taxon>Alphaproteobacteria</taxon>
        <taxon>Hyphomicrobiales</taxon>
        <taxon>Methylobacteriaceae</taxon>
        <taxon>Methylobacterium</taxon>
    </lineage>
</organism>
<protein>
    <submittedName>
        <fullName evidence="1">Uncharacterized protein</fullName>
    </submittedName>
</protein>
<name>A0A512JNZ5_9HYPH</name>
<sequence>MTIALAITDHALLRWMERAYGIDVDTWRRLCREEVERALSGFTGTNAPTGPAFIVSPDGRVLTFIDASQRIARPQQDAVAVAATSIGLNR</sequence>
<proteinExistence type="predicted"/>
<dbReference type="OrthoDB" id="7605594at2"/>